<feature type="region of interest" description="Disordered" evidence="1">
    <location>
        <begin position="110"/>
        <end position="138"/>
    </location>
</feature>
<name>A0A2A2K7P3_9BILA</name>
<gene>
    <name evidence="2" type="ORF">WR25_17299</name>
</gene>
<evidence type="ECO:0000256" key="1">
    <source>
        <dbReference type="SAM" id="MobiDB-lite"/>
    </source>
</evidence>
<evidence type="ECO:0000313" key="2">
    <source>
        <dbReference type="EMBL" id="PAV69893.1"/>
    </source>
</evidence>
<keyword evidence="3" id="KW-1185">Reference proteome</keyword>
<proteinExistence type="predicted"/>
<accession>A0A2A2K7P3</accession>
<reference evidence="2 3" key="1">
    <citation type="journal article" date="2017" name="Curr. Biol.">
        <title>Genome architecture and evolution of a unichromosomal asexual nematode.</title>
        <authorList>
            <person name="Fradin H."/>
            <person name="Zegar C."/>
            <person name="Gutwein M."/>
            <person name="Lucas J."/>
            <person name="Kovtun M."/>
            <person name="Corcoran D."/>
            <person name="Baugh L.R."/>
            <person name="Kiontke K."/>
            <person name="Gunsalus K."/>
            <person name="Fitch D.H."/>
            <person name="Piano F."/>
        </authorList>
    </citation>
    <scope>NUCLEOTIDE SEQUENCE [LARGE SCALE GENOMIC DNA]</scope>
    <source>
        <strain evidence="2">PF1309</strain>
    </source>
</reference>
<organism evidence="2 3">
    <name type="scientific">Diploscapter pachys</name>
    <dbReference type="NCBI Taxonomy" id="2018661"/>
    <lineage>
        <taxon>Eukaryota</taxon>
        <taxon>Metazoa</taxon>
        <taxon>Ecdysozoa</taxon>
        <taxon>Nematoda</taxon>
        <taxon>Chromadorea</taxon>
        <taxon>Rhabditida</taxon>
        <taxon>Rhabditina</taxon>
        <taxon>Rhabditomorpha</taxon>
        <taxon>Rhabditoidea</taxon>
        <taxon>Rhabditidae</taxon>
        <taxon>Diploscapter</taxon>
    </lineage>
</organism>
<evidence type="ECO:0000313" key="3">
    <source>
        <dbReference type="Proteomes" id="UP000218231"/>
    </source>
</evidence>
<dbReference type="Proteomes" id="UP000218231">
    <property type="component" value="Unassembled WGS sequence"/>
</dbReference>
<sequence length="158" mass="16572">MAVADVEDLRDVDVAVQLERPLAAEVLVFEGPDLAGAAAGLKVSPWADSLAGLSWAWVVTLSSPVTAPSSSLAGRENGKPLEAAMWRKLQRLFAQSKKCFLAWPPPSEGMCAQGTEEQAEAAPSAEPRRSGLQLSHEGDVPLNLNVGLRAPSAMPAGC</sequence>
<protein>
    <submittedName>
        <fullName evidence="2">Uncharacterized protein</fullName>
    </submittedName>
</protein>
<comment type="caution">
    <text evidence="2">The sequence shown here is derived from an EMBL/GenBank/DDBJ whole genome shotgun (WGS) entry which is preliminary data.</text>
</comment>
<dbReference type="EMBL" id="LIAE01009410">
    <property type="protein sequence ID" value="PAV69893.1"/>
    <property type="molecule type" value="Genomic_DNA"/>
</dbReference>
<dbReference type="AlphaFoldDB" id="A0A2A2K7P3"/>